<dbReference type="InterPro" id="IPR036612">
    <property type="entry name" value="KH_dom_type_1_sf"/>
</dbReference>
<dbReference type="InterPro" id="IPR006674">
    <property type="entry name" value="HD_domain"/>
</dbReference>
<dbReference type="EC" id="3.1.-.-" evidence="5 6"/>
<dbReference type="GO" id="GO:0003723">
    <property type="term" value="F:RNA binding"/>
    <property type="evidence" value="ECO:0007669"/>
    <property type="project" value="UniProtKB-UniRule"/>
</dbReference>
<dbReference type="CDD" id="cd00077">
    <property type="entry name" value="HDc"/>
    <property type="match status" value="1"/>
</dbReference>
<feature type="domain" description="HD" evidence="8">
    <location>
        <begin position="331"/>
        <end position="425"/>
    </location>
</feature>
<gene>
    <name evidence="5 9" type="primary">rny</name>
    <name evidence="9" type="ORF">KC909_03440</name>
</gene>
<keyword evidence="7" id="KW-0175">Coiled coil</keyword>
<dbReference type="Proteomes" id="UP000783287">
    <property type="component" value="Unassembled WGS sequence"/>
</dbReference>
<dbReference type="AlphaFoldDB" id="A0A955L5I2"/>
<evidence type="ECO:0000256" key="1">
    <source>
        <dbReference type="ARBA" id="ARBA00022722"/>
    </source>
</evidence>
<keyword evidence="2 5" id="KW-0255">Endonuclease</keyword>
<dbReference type="SMART" id="SM00322">
    <property type="entry name" value="KH"/>
    <property type="match status" value="1"/>
</dbReference>
<keyword evidence="4 5" id="KW-0694">RNA-binding</keyword>
<evidence type="ECO:0000256" key="4">
    <source>
        <dbReference type="ARBA" id="ARBA00022884"/>
    </source>
</evidence>
<dbReference type="InterPro" id="IPR004087">
    <property type="entry name" value="KH_dom"/>
</dbReference>
<dbReference type="CDD" id="cd22431">
    <property type="entry name" value="KH-I_RNaseY"/>
    <property type="match status" value="1"/>
</dbReference>
<organism evidence="9 10">
    <name type="scientific">Candidatus Dojkabacteria bacterium</name>
    <dbReference type="NCBI Taxonomy" id="2099670"/>
    <lineage>
        <taxon>Bacteria</taxon>
        <taxon>Candidatus Dojkabacteria</taxon>
    </lineage>
</organism>
<evidence type="ECO:0000259" key="8">
    <source>
        <dbReference type="PROSITE" id="PS51831"/>
    </source>
</evidence>
<dbReference type="InterPro" id="IPR022711">
    <property type="entry name" value="RNase_Y_N"/>
</dbReference>
<dbReference type="SUPFAM" id="SSF109604">
    <property type="entry name" value="HD-domain/PDEase-like"/>
    <property type="match status" value="1"/>
</dbReference>
<evidence type="ECO:0000313" key="10">
    <source>
        <dbReference type="Proteomes" id="UP000783287"/>
    </source>
</evidence>
<evidence type="ECO:0000256" key="3">
    <source>
        <dbReference type="ARBA" id="ARBA00022801"/>
    </source>
</evidence>
<dbReference type="EMBL" id="JAGQLK010000064">
    <property type="protein sequence ID" value="MCA9383392.1"/>
    <property type="molecule type" value="Genomic_DNA"/>
</dbReference>
<dbReference type="InterPro" id="IPR004088">
    <property type="entry name" value="KH_dom_type_1"/>
</dbReference>
<dbReference type="NCBIfam" id="TIGR00277">
    <property type="entry name" value="HDIG"/>
    <property type="match status" value="1"/>
</dbReference>
<feature type="coiled-coil region" evidence="7">
    <location>
        <begin position="52"/>
        <end position="166"/>
    </location>
</feature>
<comment type="similarity">
    <text evidence="5">Belongs to the RNase Y family.</text>
</comment>
<dbReference type="SMART" id="SM00471">
    <property type="entry name" value="HDc"/>
    <property type="match status" value="1"/>
</dbReference>
<evidence type="ECO:0000256" key="7">
    <source>
        <dbReference type="SAM" id="Coils"/>
    </source>
</evidence>
<name>A0A955L5I2_9BACT</name>
<dbReference type="PANTHER" id="PTHR12826">
    <property type="entry name" value="RIBONUCLEASE Y"/>
    <property type="match status" value="1"/>
</dbReference>
<dbReference type="SUPFAM" id="SSF54791">
    <property type="entry name" value="Eukaryotic type KH-domain (KH-domain type I)"/>
    <property type="match status" value="1"/>
</dbReference>
<dbReference type="InterPro" id="IPR003607">
    <property type="entry name" value="HD/PDEase_dom"/>
</dbReference>
<reference evidence="9" key="1">
    <citation type="submission" date="2020-04" db="EMBL/GenBank/DDBJ databases">
        <authorList>
            <person name="Zhang T."/>
        </authorList>
    </citation>
    <scope>NUCLEOTIDE SEQUENCE</scope>
    <source>
        <strain evidence="9">HKST-UBA14</strain>
    </source>
</reference>
<dbReference type="PROSITE" id="PS50084">
    <property type="entry name" value="KH_TYPE_1"/>
    <property type="match status" value="1"/>
</dbReference>
<proteinExistence type="inferred from homology"/>
<comment type="function">
    <text evidence="5">Endoribonuclease that initiates mRNA decay.</text>
</comment>
<dbReference type="Gene3D" id="1.10.3210.10">
    <property type="entry name" value="Hypothetical protein af1432"/>
    <property type="match status" value="1"/>
</dbReference>
<dbReference type="NCBIfam" id="TIGR03319">
    <property type="entry name" value="RNase_Y"/>
    <property type="match status" value="1"/>
</dbReference>
<dbReference type="PANTHER" id="PTHR12826:SF15">
    <property type="entry name" value="RIBONUCLEASE Y"/>
    <property type="match status" value="1"/>
</dbReference>
<dbReference type="GO" id="GO:0004521">
    <property type="term" value="F:RNA endonuclease activity"/>
    <property type="evidence" value="ECO:0007669"/>
    <property type="project" value="UniProtKB-UniRule"/>
</dbReference>
<evidence type="ECO:0000256" key="2">
    <source>
        <dbReference type="ARBA" id="ARBA00022759"/>
    </source>
</evidence>
<dbReference type="Pfam" id="PF00013">
    <property type="entry name" value="KH_1"/>
    <property type="match status" value="1"/>
</dbReference>
<dbReference type="Pfam" id="PF12072">
    <property type="entry name" value="RNase_Y_N"/>
    <property type="match status" value="1"/>
</dbReference>
<dbReference type="InterPro" id="IPR017705">
    <property type="entry name" value="Ribonuclease_Y"/>
</dbReference>
<keyword evidence="1 5" id="KW-0540">Nuclease</keyword>
<keyword evidence="3 5" id="KW-0378">Hydrolase</keyword>
<sequence>MESILLLLLTVIATGGIGGSVLLFQNNKKLQEKLKDPKFIAMSEDEAIGKASLKAQNLILEAEKEVADLRQKALDDNKAKRQELDDEQRRIDTREKELIARSKSVDERFDSLESKEKALEQAKKDVKNLRAQVATKLENVANLTKEQAQEQLKQEVEEDIKSYIAKSIKEAEKKKKISSQAEDKAREIIIDSMQKSATDYVAESTATTIEIESEDLKGKIIGKEGRNIRTFERLTGVDIIVDEAPNQVSLSCFDPIRREVAALALKKLLKDGRVHPGSIEETIKGIKNELAREIKRTGEKIAYDTGFNDLPPEVIKLLGRFKYRFSYGQNLIKHSLEMVNLGAVLAAEVGADVNFVKKACLLHDLGKVLTHEIEGKPHHHISGDIVRKYIKDEKLANAVESHHGDIEPQSIEAILVSVADAISGARPGARKDNYEDYVKRIKSLEDIAKQYNEVKEAYAIHAGREVRVIFKPKVASDDDVVILTRKIAKEIEETQSYPGSVKVTAIREFRISEEAK</sequence>
<evidence type="ECO:0000256" key="6">
    <source>
        <dbReference type="NCBIfam" id="TIGR03319"/>
    </source>
</evidence>
<dbReference type="GO" id="GO:0005886">
    <property type="term" value="C:plasma membrane"/>
    <property type="evidence" value="ECO:0007669"/>
    <property type="project" value="UniProtKB-UniRule"/>
</dbReference>
<dbReference type="InterPro" id="IPR006675">
    <property type="entry name" value="HDIG_dom"/>
</dbReference>
<dbReference type="GO" id="GO:0006402">
    <property type="term" value="P:mRNA catabolic process"/>
    <property type="evidence" value="ECO:0007669"/>
    <property type="project" value="UniProtKB-UniRule"/>
</dbReference>
<accession>A0A955L5I2</accession>
<comment type="caution">
    <text evidence="9">The sequence shown here is derived from an EMBL/GenBank/DDBJ whole genome shotgun (WGS) entry which is preliminary data.</text>
</comment>
<dbReference type="PROSITE" id="PS51831">
    <property type="entry name" value="HD"/>
    <property type="match status" value="1"/>
</dbReference>
<reference evidence="9" key="2">
    <citation type="journal article" date="2021" name="Microbiome">
        <title>Successional dynamics and alternative stable states in a saline activated sludge microbial community over 9 years.</title>
        <authorList>
            <person name="Wang Y."/>
            <person name="Ye J."/>
            <person name="Ju F."/>
            <person name="Liu L."/>
            <person name="Boyd J.A."/>
            <person name="Deng Y."/>
            <person name="Parks D.H."/>
            <person name="Jiang X."/>
            <person name="Yin X."/>
            <person name="Woodcroft B.J."/>
            <person name="Tyson G.W."/>
            <person name="Hugenholtz P."/>
            <person name="Polz M.F."/>
            <person name="Zhang T."/>
        </authorList>
    </citation>
    <scope>NUCLEOTIDE SEQUENCE</scope>
    <source>
        <strain evidence="9">HKST-UBA14</strain>
    </source>
</reference>
<dbReference type="GO" id="GO:0016787">
    <property type="term" value="F:hydrolase activity"/>
    <property type="evidence" value="ECO:0007669"/>
    <property type="project" value="UniProtKB-KW"/>
</dbReference>
<dbReference type="Pfam" id="PF01966">
    <property type="entry name" value="HD"/>
    <property type="match status" value="1"/>
</dbReference>
<evidence type="ECO:0000256" key="5">
    <source>
        <dbReference type="HAMAP-Rule" id="MF_00335"/>
    </source>
</evidence>
<protein>
    <recommendedName>
        <fullName evidence="5 6">Ribonuclease Y</fullName>
        <shortName evidence="5">RNase Y</shortName>
        <ecNumber evidence="5 6">3.1.-.-</ecNumber>
    </recommendedName>
</protein>
<evidence type="ECO:0000313" key="9">
    <source>
        <dbReference type="EMBL" id="MCA9383392.1"/>
    </source>
</evidence>
<dbReference type="HAMAP" id="MF_00335">
    <property type="entry name" value="RNase_Y"/>
    <property type="match status" value="1"/>
</dbReference>